<sequence length="69" mass="7728">RNIGSRIQPVALGASPDAIINQRLEESKEGWWKDTEMFGVIGRVPDLLESIFPVFESFFGGGRSRCIFV</sequence>
<accession>A0A382SQ50</accession>
<dbReference type="AlphaFoldDB" id="A0A382SQ50"/>
<feature type="non-terminal residue" evidence="1">
    <location>
        <position position="1"/>
    </location>
</feature>
<name>A0A382SQ50_9ZZZZ</name>
<evidence type="ECO:0000313" key="1">
    <source>
        <dbReference type="EMBL" id="SVD12090.1"/>
    </source>
</evidence>
<organism evidence="1">
    <name type="scientific">marine metagenome</name>
    <dbReference type="NCBI Taxonomy" id="408172"/>
    <lineage>
        <taxon>unclassified sequences</taxon>
        <taxon>metagenomes</taxon>
        <taxon>ecological metagenomes</taxon>
    </lineage>
</organism>
<proteinExistence type="predicted"/>
<gene>
    <name evidence="1" type="ORF">METZ01_LOCUS364944</name>
</gene>
<dbReference type="EMBL" id="UINC01130800">
    <property type="protein sequence ID" value="SVD12090.1"/>
    <property type="molecule type" value="Genomic_DNA"/>
</dbReference>
<reference evidence="1" key="1">
    <citation type="submission" date="2018-05" db="EMBL/GenBank/DDBJ databases">
        <authorList>
            <person name="Lanie J.A."/>
            <person name="Ng W.-L."/>
            <person name="Kazmierczak K.M."/>
            <person name="Andrzejewski T.M."/>
            <person name="Davidsen T.M."/>
            <person name="Wayne K.J."/>
            <person name="Tettelin H."/>
            <person name="Glass J.I."/>
            <person name="Rusch D."/>
            <person name="Podicherti R."/>
            <person name="Tsui H.-C.T."/>
            <person name="Winkler M.E."/>
        </authorList>
    </citation>
    <scope>NUCLEOTIDE SEQUENCE</scope>
</reference>
<protein>
    <submittedName>
        <fullName evidence="1">Uncharacterized protein</fullName>
    </submittedName>
</protein>